<dbReference type="AlphaFoldDB" id="A0A329QSN7"/>
<dbReference type="Proteomes" id="UP000250462">
    <property type="component" value="Unassembled WGS sequence"/>
</dbReference>
<accession>A0A329QSN7</accession>
<evidence type="ECO:0000313" key="3">
    <source>
        <dbReference type="Proteomes" id="UP000250462"/>
    </source>
</evidence>
<protein>
    <recommendedName>
        <fullName evidence="4">PKD domain-containing protein</fullName>
    </recommendedName>
</protein>
<dbReference type="EMBL" id="QMIG01000006">
    <property type="protein sequence ID" value="RAW15394.1"/>
    <property type="molecule type" value="Genomic_DNA"/>
</dbReference>
<evidence type="ECO:0000313" key="2">
    <source>
        <dbReference type="EMBL" id="RAW15394.1"/>
    </source>
</evidence>
<proteinExistence type="predicted"/>
<keyword evidence="3" id="KW-1185">Reference proteome</keyword>
<gene>
    <name evidence="2" type="ORF">DPM12_09080</name>
</gene>
<reference evidence="2 3" key="1">
    <citation type="submission" date="2018-06" db="EMBL/GenBank/DDBJ databases">
        <title>Phytoactinopolyspora halophila sp. nov., a novel halophilic actinomycete isolated from a saline soil in China.</title>
        <authorList>
            <person name="Tang S.-K."/>
        </authorList>
    </citation>
    <scope>NUCLEOTIDE SEQUENCE [LARGE SCALE GENOMIC DNA]</scope>
    <source>
        <strain evidence="2 3">YIM 96934</strain>
    </source>
</reference>
<evidence type="ECO:0000256" key="1">
    <source>
        <dbReference type="SAM" id="MobiDB-lite"/>
    </source>
</evidence>
<name>A0A329QSN7_9ACTN</name>
<feature type="region of interest" description="Disordered" evidence="1">
    <location>
        <begin position="171"/>
        <end position="197"/>
    </location>
</feature>
<comment type="caution">
    <text evidence="2">The sequence shown here is derived from an EMBL/GenBank/DDBJ whole genome shotgun (WGS) entry which is preliminary data.</text>
</comment>
<sequence length="260" mass="28380">MPLPCSDQGGVGYSYDGETQTFYPNPSDGGGSEHHDGVVWSVRYVVLCGFNNPERPVDEVCVDATCESDGFFGFYAQVFRRQSAADEWEPWPGRERVCWAYDGGEPIPLEDVEAEIISVLEEHYEAISRPEIDLAPPANAVVNLPVLAATEDAGSVQFAIENPLPGTVEASPEYDWNWSDGTSGTGPGRGYDGTDPISHPDHYPVRAVYSRSGEAHVDLTATWSITLTVDGIPPITDIEPLIYDARETFTVHSARTVLVD</sequence>
<organism evidence="2 3">
    <name type="scientific">Phytoactinopolyspora halophila</name>
    <dbReference type="NCBI Taxonomy" id="1981511"/>
    <lineage>
        <taxon>Bacteria</taxon>
        <taxon>Bacillati</taxon>
        <taxon>Actinomycetota</taxon>
        <taxon>Actinomycetes</taxon>
        <taxon>Jiangellales</taxon>
        <taxon>Jiangellaceae</taxon>
        <taxon>Phytoactinopolyspora</taxon>
    </lineage>
</organism>
<evidence type="ECO:0008006" key="4">
    <source>
        <dbReference type="Google" id="ProtNLM"/>
    </source>
</evidence>